<dbReference type="EMBL" id="HBUE01333150">
    <property type="protein sequence ID" value="CAG6594525.1"/>
    <property type="molecule type" value="Transcribed_RNA"/>
</dbReference>
<name>A0A8D8MVG5_CULPI</name>
<sequence length="102" mass="11734">MRGDLRHRHRSRLGLERTLHGDGLDGGSGSGRRSRSDCSFLLDTGREHVCCEIRRRMAGRYGHGRFRHEGRFARDELGGGCFLRGLLWFGCDGRGGRYDRWR</sequence>
<evidence type="ECO:0000313" key="2">
    <source>
        <dbReference type="EMBL" id="CAG6542437.1"/>
    </source>
</evidence>
<dbReference type="EMBL" id="HBUE01098999">
    <property type="protein sequence ID" value="CAG6484319.1"/>
    <property type="molecule type" value="Transcribed_RNA"/>
</dbReference>
<organism evidence="2">
    <name type="scientific">Culex pipiens</name>
    <name type="common">House mosquito</name>
    <dbReference type="NCBI Taxonomy" id="7175"/>
    <lineage>
        <taxon>Eukaryota</taxon>
        <taxon>Metazoa</taxon>
        <taxon>Ecdysozoa</taxon>
        <taxon>Arthropoda</taxon>
        <taxon>Hexapoda</taxon>
        <taxon>Insecta</taxon>
        <taxon>Pterygota</taxon>
        <taxon>Neoptera</taxon>
        <taxon>Endopterygota</taxon>
        <taxon>Diptera</taxon>
        <taxon>Nematocera</taxon>
        <taxon>Culicoidea</taxon>
        <taxon>Culicidae</taxon>
        <taxon>Culicinae</taxon>
        <taxon>Culicini</taxon>
        <taxon>Culex</taxon>
        <taxon>Culex</taxon>
    </lineage>
</organism>
<protein>
    <submittedName>
        <fullName evidence="2">(northern house mosquito) hypothetical protein</fullName>
    </submittedName>
</protein>
<feature type="compositionally biased region" description="Basic and acidic residues" evidence="1">
    <location>
        <begin position="13"/>
        <end position="23"/>
    </location>
</feature>
<dbReference type="EMBL" id="HBUE01226417">
    <property type="protein sequence ID" value="CAG6542437.1"/>
    <property type="molecule type" value="Transcribed_RNA"/>
</dbReference>
<feature type="compositionally biased region" description="Basic residues" evidence="1">
    <location>
        <begin position="1"/>
        <end position="12"/>
    </location>
</feature>
<reference evidence="2" key="1">
    <citation type="submission" date="2021-05" db="EMBL/GenBank/DDBJ databases">
        <authorList>
            <person name="Alioto T."/>
            <person name="Alioto T."/>
            <person name="Gomez Garrido J."/>
        </authorList>
    </citation>
    <scope>NUCLEOTIDE SEQUENCE</scope>
</reference>
<evidence type="ECO:0000256" key="1">
    <source>
        <dbReference type="SAM" id="MobiDB-lite"/>
    </source>
</evidence>
<proteinExistence type="predicted"/>
<dbReference type="AlphaFoldDB" id="A0A8D8MVG5"/>
<accession>A0A8D8MVG5</accession>
<feature type="region of interest" description="Disordered" evidence="1">
    <location>
        <begin position="1"/>
        <end position="36"/>
    </location>
</feature>